<keyword evidence="6" id="KW-1185">Reference proteome</keyword>
<dbReference type="PROSITE" id="PS01124">
    <property type="entry name" value="HTH_ARAC_FAMILY_2"/>
    <property type="match status" value="1"/>
</dbReference>
<evidence type="ECO:0000256" key="1">
    <source>
        <dbReference type="ARBA" id="ARBA00023015"/>
    </source>
</evidence>
<dbReference type="CDD" id="cd06976">
    <property type="entry name" value="cupin_MtlR-like_N"/>
    <property type="match status" value="1"/>
</dbReference>
<dbReference type="InterPro" id="IPR009057">
    <property type="entry name" value="Homeodomain-like_sf"/>
</dbReference>
<dbReference type="InterPro" id="IPR011051">
    <property type="entry name" value="RmlC_Cupin_sf"/>
</dbReference>
<gene>
    <name evidence="5" type="ORF">GCM10023231_41770</name>
</gene>
<evidence type="ECO:0000313" key="6">
    <source>
        <dbReference type="Proteomes" id="UP001501411"/>
    </source>
</evidence>
<comment type="caution">
    <text evidence="5">The sequence shown here is derived from an EMBL/GenBank/DDBJ whole genome shotgun (WGS) entry which is preliminary data.</text>
</comment>
<evidence type="ECO:0000259" key="4">
    <source>
        <dbReference type="PROSITE" id="PS01124"/>
    </source>
</evidence>
<dbReference type="Gene3D" id="2.60.120.10">
    <property type="entry name" value="Jelly Rolls"/>
    <property type="match status" value="1"/>
</dbReference>
<dbReference type="RefSeq" id="WP_345235219.1">
    <property type="nucleotide sequence ID" value="NZ_BAABIQ010000044.1"/>
</dbReference>
<dbReference type="PANTHER" id="PTHR43280">
    <property type="entry name" value="ARAC-FAMILY TRANSCRIPTIONAL REGULATOR"/>
    <property type="match status" value="1"/>
</dbReference>
<organism evidence="5 6">
    <name type="scientific">Olivibacter ginsenosidimutans</name>
    <dbReference type="NCBI Taxonomy" id="1176537"/>
    <lineage>
        <taxon>Bacteria</taxon>
        <taxon>Pseudomonadati</taxon>
        <taxon>Bacteroidota</taxon>
        <taxon>Sphingobacteriia</taxon>
        <taxon>Sphingobacteriales</taxon>
        <taxon>Sphingobacteriaceae</taxon>
        <taxon>Olivibacter</taxon>
    </lineage>
</organism>
<keyword evidence="1" id="KW-0805">Transcription regulation</keyword>
<dbReference type="InterPro" id="IPR014710">
    <property type="entry name" value="RmlC-like_jellyroll"/>
</dbReference>
<sequence length="293" mass="33789">MKATYESVYNLPATSFTVRRFEEKYFSAPYHFHPELELTFIIKGAGKRYVGGRIDDYDAGDLVLLGENLPHCWKTELVDDTEVNSISMVVHFNRDFLGTNFFTIPEMKRISKLLHLSKNGLYFTPETACEIGKSMEALVQEQNTVARIGLFLNILDRLSFSTDFKVLEQQNLYEHISVVEREKINKVSAFIVDHFQKPITIEEAASLVHLSPHAFCKYFKKVTRKTFMETVIDYRIDFATQRLCDTDLPVTQIAFESGFADLSNFYRTFKKRKQLSPLAYRKVFLNADAALGI</sequence>
<evidence type="ECO:0000313" key="5">
    <source>
        <dbReference type="EMBL" id="GAA4808128.1"/>
    </source>
</evidence>
<dbReference type="EMBL" id="BAABIQ010000044">
    <property type="protein sequence ID" value="GAA4808128.1"/>
    <property type="molecule type" value="Genomic_DNA"/>
</dbReference>
<proteinExistence type="predicted"/>
<dbReference type="SMART" id="SM00342">
    <property type="entry name" value="HTH_ARAC"/>
    <property type="match status" value="1"/>
</dbReference>
<keyword evidence="2" id="KW-0238">DNA-binding</keyword>
<evidence type="ECO:0000256" key="3">
    <source>
        <dbReference type="ARBA" id="ARBA00023163"/>
    </source>
</evidence>
<dbReference type="Gene3D" id="1.10.10.60">
    <property type="entry name" value="Homeodomain-like"/>
    <property type="match status" value="2"/>
</dbReference>
<feature type="domain" description="HTH araC/xylS-type" evidence="4">
    <location>
        <begin position="185"/>
        <end position="283"/>
    </location>
</feature>
<dbReference type="Proteomes" id="UP001501411">
    <property type="component" value="Unassembled WGS sequence"/>
</dbReference>
<accession>A0ABP9CHP2</accession>
<dbReference type="InterPro" id="IPR018062">
    <property type="entry name" value="HTH_AraC-typ_CS"/>
</dbReference>
<dbReference type="SUPFAM" id="SSF51182">
    <property type="entry name" value="RmlC-like cupins"/>
    <property type="match status" value="1"/>
</dbReference>
<dbReference type="PANTHER" id="PTHR43280:SF27">
    <property type="entry name" value="TRANSCRIPTIONAL REGULATOR MTLR"/>
    <property type="match status" value="1"/>
</dbReference>
<dbReference type="SUPFAM" id="SSF46689">
    <property type="entry name" value="Homeodomain-like"/>
    <property type="match status" value="2"/>
</dbReference>
<keyword evidence="3" id="KW-0804">Transcription</keyword>
<dbReference type="InterPro" id="IPR018060">
    <property type="entry name" value="HTH_AraC"/>
</dbReference>
<name>A0ABP9CHP2_9SPHI</name>
<dbReference type="PROSITE" id="PS00041">
    <property type="entry name" value="HTH_ARAC_FAMILY_1"/>
    <property type="match status" value="1"/>
</dbReference>
<evidence type="ECO:0000256" key="2">
    <source>
        <dbReference type="ARBA" id="ARBA00023125"/>
    </source>
</evidence>
<protein>
    <submittedName>
        <fullName evidence="5">AraC family transcriptional regulator</fullName>
    </submittedName>
</protein>
<reference evidence="6" key="1">
    <citation type="journal article" date="2019" name="Int. J. Syst. Evol. Microbiol.">
        <title>The Global Catalogue of Microorganisms (GCM) 10K type strain sequencing project: providing services to taxonomists for standard genome sequencing and annotation.</title>
        <authorList>
            <consortium name="The Broad Institute Genomics Platform"/>
            <consortium name="The Broad Institute Genome Sequencing Center for Infectious Disease"/>
            <person name="Wu L."/>
            <person name="Ma J."/>
        </authorList>
    </citation>
    <scope>NUCLEOTIDE SEQUENCE [LARGE SCALE GENOMIC DNA]</scope>
    <source>
        <strain evidence="6">JCM 18200</strain>
    </source>
</reference>
<dbReference type="Pfam" id="PF12833">
    <property type="entry name" value="HTH_18"/>
    <property type="match status" value="1"/>
</dbReference>